<keyword evidence="2" id="KW-1185">Reference proteome</keyword>
<sequence length="109" mass="12126">MYLANGQHNSSGVVRHKVKRPGKILSSMVPSMSGSEVSGFEWVATLWGLEPRWTIELDEVAIQKTAQLALQRPCPDSIQLLAEGNFNKVFSVGTDNPEAFKLSVCQFYR</sequence>
<evidence type="ECO:0000313" key="1">
    <source>
        <dbReference type="EMBL" id="CAI6092347.1"/>
    </source>
</evidence>
<comment type="caution">
    <text evidence="1">The sequence shown here is derived from an EMBL/GenBank/DDBJ whole genome shotgun (WGS) entry which is preliminary data.</text>
</comment>
<dbReference type="EMBL" id="CABFNP030001199">
    <property type="protein sequence ID" value="CAI6092347.1"/>
    <property type="molecule type" value="Genomic_DNA"/>
</dbReference>
<protein>
    <submittedName>
        <fullName evidence="1">Uncharacterized protein</fullName>
    </submittedName>
</protein>
<dbReference type="AlphaFoldDB" id="A0AA35M879"/>
<accession>A0AA35M879</accession>
<dbReference type="Proteomes" id="UP001160390">
    <property type="component" value="Unassembled WGS sequence"/>
</dbReference>
<gene>
    <name evidence="1" type="ORF">CCHLO57077_00016586</name>
</gene>
<evidence type="ECO:0000313" key="2">
    <source>
        <dbReference type="Proteomes" id="UP001160390"/>
    </source>
</evidence>
<name>A0AA35M879_9HYPO</name>
<proteinExistence type="predicted"/>
<reference evidence="1" key="1">
    <citation type="submission" date="2023-01" db="EMBL/GenBank/DDBJ databases">
        <authorList>
            <person name="Piombo E."/>
        </authorList>
    </citation>
    <scope>NUCLEOTIDE SEQUENCE</scope>
</reference>
<organism evidence="1 2">
    <name type="scientific">Clonostachys chloroleuca</name>
    <dbReference type="NCBI Taxonomy" id="1926264"/>
    <lineage>
        <taxon>Eukaryota</taxon>
        <taxon>Fungi</taxon>
        <taxon>Dikarya</taxon>
        <taxon>Ascomycota</taxon>
        <taxon>Pezizomycotina</taxon>
        <taxon>Sordariomycetes</taxon>
        <taxon>Hypocreomycetidae</taxon>
        <taxon>Hypocreales</taxon>
        <taxon>Bionectriaceae</taxon>
        <taxon>Clonostachys</taxon>
    </lineage>
</organism>